<keyword evidence="2" id="KW-1185">Reference proteome</keyword>
<gene>
    <name evidence="1" type="ORF">J2Z65_003232</name>
</gene>
<reference evidence="1 2" key="1">
    <citation type="submission" date="2021-03" db="EMBL/GenBank/DDBJ databases">
        <title>Genomic Encyclopedia of Type Strains, Phase IV (KMG-IV): sequencing the most valuable type-strain genomes for metagenomic binning, comparative biology and taxonomic classification.</title>
        <authorList>
            <person name="Goeker M."/>
        </authorList>
    </citation>
    <scope>NUCLEOTIDE SEQUENCE [LARGE SCALE GENOMIC DNA]</scope>
    <source>
        <strain evidence="1 2">DSM 24950</strain>
    </source>
</reference>
<proteinExistence type="predicted"/>
<dbReference type="Proteomes" id="UP001519344">
    <property type="component" value="Unassembled WGS sequence"/>
</dbReference>
<protein>
    <submittedName>
        <fullName evidence="1">Uncharacterized protein</fullName>
    </submittedName>
</protein>
<evidence type="ECO:0000313" key="1">
    <source>
        <dbReference type="EMBL" id="MBP1964011.1"/>
    </source>
</evidence>
<evidence type="ECO:0000313" key="2">
    <source>
        <dbReference type="Proteomes" id="UP001519344"/>
    </source>
</evidence>
<name>A0ABS4I0Q7_9BACL</name>
<comment type="caution">
    <text evidence="1">The sequence shown here is derived from an EMBL/GenBank/DDBJ whole genome shotgun (WGS) entry which is preliminary data.</text>
</comment>
<dbReference type="EMBL" id="JAGGKV010000007">
    <property type="protein sequence ID" value="MBP1964011.1"/>
    <property type="molecule type" value="Genomic_DNA"/>
</dbReference>
<sequence>MIKMVLDPIAHFEHEDINQLISYLVTRLLAEIEAP</sequence>
<accession>A0ABS4I0Q7</accession>
<organism evidence="1 2">
    <name type="scientific">Paenibacillus aceris</name>
    <dbReference type="NCBI Taxonomy" id="869555"/>
    <lineage>
        <taxon>Bacteria</taxon>
        <taxon>Bacillati</taxon>
        <taxon>Bacillota</taxon>
        <taxon>Bacilli</taxon>
        <taxon>Bacillales</taxon>
        <taxon>Paenibacillaceae</taxon>
        <taxon>Paenibacillus</taxon>
    </lineage>
</organism>